<evidence type="ECO:0000256" key="2">
    <source>
        <dbReference type="ARBA" id="ARBA00005992"/>
    </source>
</evidence>
<organism evidence="8 9">
    <name type="scientific">Oceaniradius stylonematis</name>
    <dbReference type="NCBI Taxonomy" id="2184161"/>
    <lineage>
        <taxon>Bacteria</taxon>
        <taxon>Pseudomonadati</taxon>
        <taxon>Pseudomonadota</taxon>
        <taxon>Alphaproteobacteria</taxon>
        <taxon>Hyphomicrobiales</taxon>
        <taxon>Ahrensiaceae</taxon>
        <taxon>Oceaniradius</taxon>
    </lineage>
</organism>
<protein>
    <recommendedName>
        <fullName evidence="7">L,D-TPase catalytic domain-containing protein</fullName>
    </recommendedName>
</protein>
<proteinExistence type="inferred from homology"/>
<sequence length="176" mass="19683">MLTTIEVRRKPGESARGVLIAGARTLSCALGRSGPSIFKREGDGATPAHAAMRPLWGYWRPDRGVRPRSILPLHRIGPDDGWCDAPEHPSYNAPVRLPFAASHEVMRRADCLYDICIVLDWNMAPRGRARHRGSAIFLHMAKPGYPPTAGCIALARRDLEWLVARIDRRSRFVVVR</sequence>
<dbReference type="UniPathway" id="UPA00219"/>
<dbReference type="AlphaFoldDB" id="A0A3A8ADS0"/>
<dbReference type="InterPro" id="IPR005490">
    <property type="entry name" value="LD_TPept_cat_dom"/>
</dbReference>
<evidence type="ECO:0000313" key="9">
    <source>
        <dbReference type="Proteomes" id="UP000246132"/>
    </source>
</evidence>
<reference evidence="8 9" key="1">
    <citation type="journal article" date="2018" name="Int. J. Syst. Bacteriol.">
        <title>Oceaniradius stylonemae gen. nov., sp. nov., isolated from a red alga, Stylonema cornu-cervi.</title>
        <authorList>
            <person name="Jeong S."/>
        </authorList>
    </citation>
    <scope>NUCLEOTIDE SEQUENCE [LARGE SCALE GENOMIC DNA]</scope>
    <source>
        <strain evidence="8 9">StC1</strain>
    </source>
</reference>
<keyword evidence="3" id="KW-0808">Transferase</keyword>
<comment type="pathway">
    <text evidence="1">Cell wall biogenesis; peptidoglycan biosynthesis.</text>
</comment>
<keyword evidence="9" id="KW-1185">Reference proteome</keyword>
<dbReference type="GO" id="GO:0009252">
    <property type="term" value="P:peptidoglycan biosynthetic process"/>
    <property type="evidence" value="ECO:0007669"/>
    <property type="project" value="UniProtKB-UniPathway"/>
</dbReference>
<dbReference type="RefSeq" id="WP_109765701.1">
    <property type="nucleotide sequence ID" value="NZ_JASHJQ010000001.1"/>
</dbReference>
<dbReference type="InterPro" id="IPR038063">
    <property type="entry name" value="Transpep_catalytic_dom"/>
</dbReference>
<comment type="similarity">
    <text evidence="2">Belongs to the YkuD family.</text>
</comment>
<dbReference type="Proteomes" id="UP000246132">
    <property type="component" value="Unassembled WGS sequence"/>
</dbReference>
<evidence type="ECO:0000259" key="7">
    <source>
        <dbReference type="Pfam" id="PF03734"/>
    </source>
</evidence>
<dbReference type="EMBL" id="QFWV02000004">
    <property type="protein sequence ID" value="RKF07498.1"/>
    <property type="molecule type" value="Genomic_DNA"/>
</dbReference>
<dbReference type="CDD" id="cd16913">
    <property type="entry name" value="YkuD_like"/>
    <property type="match status" value="1"/>
</dbReference>
<dbReference type="GO" id="GO:0004180">
    <property type="term" value="F:carboxypeptidase activity"/>
    <property type="evidence" value="ECO:0007669"/>
    <property type="project" value="UniProtKB-ARBA"/>
</dbReference>
<comment type="caution">
    <text evidence="8">The sequence shown here is derived from an EMBL/GenBank/DDBJ whole genome shotgun (WGS) entry which is preliminary data.</text>
</comment>
<dbReference type="SUPFAM" id="SSF141523">
    <property type="entry name" value="L,D-transpeptidase catalytic domain-like"/>
    <property type="match status" value="1"/>
</dbReference>
<gene>
    <name evidence="8" type="ORF">DEM25_006815</name>
</gene>
<dbReference type="Pfam" id="PF03734">
    <property type="entry name" value="YkuD"/>
    <property type="match status" value="1"/>
</dbReference>
<feature type="domain" description="L,D-TPase catalytic" evidence="7">
    <location>
        <begin position="24"/>
        <end position="173"/>
    </location>
</feature>
<evidence type="ECO:0000256" key="4">
    <source>
        <dbReference type="ARBA" id="ARBA00022960"/>
    </source>
</evidence>
<evidence type="ECO:0000256" key="3">
    <source>
        <dbReference type="ARBA" id="ARBA00022679"/>
    </source>
</evidence>
<evidence type="ECO:0000256" key="5">
    <source>
        <dbReference type="ARBA" id="ARBA00022984"/>
    </source>
</evidence>
<keyword evidence="6" id="KW-0961">Cell wall biogenesis/degradation</keyword>
<dbReference type="GO" id="GO:0071555">
    <property type="term" value="P:cell wall organization"/>
    <property type="evidence" value="ECO:0007669"/>
    <property type="project" value="UniProtKB-KW"/>
</dbReference>
<evidence type="ECO:0000313" key="8">
    <source>
        <dbReference type="EMBL" id="RKF07498.1"/>
    </source>
</evidence>
<keyword evidence="5" id="KW-0573">Peptidoglycan synthesis</keyword>
<evidence type="ECO:0000256" key="6">
    <source>
        <dbReference type="ARBA" id="ARBA00023316"/>
    </source>
</evidence>
<dbReference type="GO" id="GO:0008360">
    <property type="term" value="P:regulation of cell shape"/>
    <property type="evidence" value="ECO:0007669"/>
    <property type="project" value="UniProtKB-KW"/>
</dbReference>
<dbReference type="PANTHER" id="PTHR38589">
    <property type="entry name" value="BLR0621 PROTEIN"/>
    <property type="match status" value="1"/>
</dbReference>
<name>A0A3A8ADS0_9HYPH</name>
<evidence type="ECO:0000256" key="1">
    <source>
        <dbReference type="ARBA" id="ARBA00004752"/>
    </source>
</evidence>
<dbReference type="OrthoDB" id="9804204at2"/>
<keyword evidence="4" id="KW-0133">Cell shape</keyword>
<dbReference type="GO" id="GO:0016740">
    <property type="term" value="F:transferase activity"/>
    <property type="evidence" value="ECO:0007669"/>
    <property type="project" value="UniProtKB-KW"/>
</dbReference>
<accession>A0A3A8ADS0</accession>
<dbReference type="PANTHER" id="PTHR38589:SF1">
    <property type="entry name" value="BLR0621 PROTEIN"/>
    <property type="match status" value="1"/>
</dbReference>